<protein>
    <submittedName>
        <fullName evidence="2">Uncharacterized protein</fullName>
    </submittedName>
</protein>
<proteinExistence type="predicted"/>
<evidence type="ECO:0000256" key="1">
    <source>
        <dbReference type="SAM" id="Phobius"/>
    </source>
</evidence>
<feature type="transmembrane region" description="Helical" evidence="1">
    <location>
        <begin position="39"/>
        <end position="64"/>
    </location>
</feature>
<keyword evidence="1" id="KW-1133">Transmembrane helix</keyword>
<feature type="transmembrane region" description="Helical" evidence="1">
    <location>
        <begin position="76"/>
        <end position="94"/>
    </location>
</feature>
<sequence>MRVASSNSRINGSQTDSRVQVLSGCPIYQSQINKIAKDILLKTMVGACAFTCVTMTVASIIMAIKGSSDYSELKTVAASSIAFGAIYGCFYYIFDKIHAGSDEDLNTRFSEEEDYCCWLP</sequence>
<dbReference type="AlphaFoldDB" id="A0A0F9KS58"/>
<comment type="caution">
    <text evidence="2">The sequence shown here is derived from an EMBL/GenBank/DDBJ whole genome shotgun (WGS) entry which is preliminary data.</text>
</comment>
<reference evidence="2" key="1">
    <citation type="journal article" date="2015" name="Nature">
        <title>Complex archaea that bridge the gap between prokaryotes and eukaryotes.</title>
        <authorList>
            <person name="Spang A."/>
            <person name="Saw J.H."/>
            <person name="Jorgensen S.L."/>
            <person name="Zaremba-Niedzwiedzka K."/>
            <person name="Martijn J."/>
            <person name="Lind A.E."/>
            <person name="van Eijk R."/>
            <person name="Schleper C."/>
            <person name="Guy L."/>
            <person name="Ettema T.J."/>
        </authorList>
    </citation>
    <scope>NUCLEOTIDE SEQUENCE</scope>
</reference>
<gene>
    <name evidence="2" type="ORF">LCGC14_1668030</name>
</gene>
<evidence type="ECO:0000313" key="2">
    <source>
        <dbReference type="EMBL" id="KKM18205.1"/>
    </source>
</evidence>
<dbReference type="EMBL" id="LAZR01014272">
    <property type="protein sequence ID" value="KKM18205.1"/>
    <property type="molecule type" value="Genomic_DNA"/>
</dbReference>
<accession>A0A0F9KS58</accession>
<name>A0A0F9KS58_9ZZZZ</name>
<keyword evidence="1" id="KW-0472">Membrane</keyword>
<organism evidence="2">
    <name type="scientific">marine sediment metagenome</name>
    <dbReference type="NCBI Taxonomy" id="412755"/>
    <lineage>
        <taxon>unclassified sequences</taxon>
        <taxon>metagenomes</taxon>
        <taxon>ecological metagenomes</taxon>
    </lineage>
</organism>
<keyword evidence="1" id="KW-0812">Transmembrane</keyword>